<proteinExistence type="predicted"/>
<evidence type="ECO:0000313" key="3">
    <source>
        <dbReference type="Proteomes" id="UP000255443"/>
    </source>
</evidence>
<protein>
    <submittedName>
        <fullName evidence="2">PilM</fullName>
    </submittedName>
</protein>
<organism evidence="2 3">
    <name type="scientific">Salmonella enterica subsp. arizonae</name>
    <dbReference type="NCBI Taxonomy" id="59203"/>
    <lineage>
        <taxon>Bacteria</taxon>
        <taxon>Pseudomonadati</taxon>
        <taxon>Pseudomonadota</taxon>
        <taxon>Gammaproteobacteria</taxon>
        <taxon>Enterobacterales</taxon>
        <taxon>Enterobacteriaceae</taxon>
        <taxon>Salmonella</taxon>
    </lineage>
</organism>
<dbReference type="AlphaFoldDB" id="A0A379SEG1"/>
<dbReference type="EMBL" id="UGXC01000001">
    <property type="protein sequence ID" value="SUG27969.1"/>
    <property type="molecule type" value="Genomic_DNA"/>
</dbReference>
<accession>A0A379SEG1</accession>
<sequence length="157" mass="18122">MYRDRFGHQGRAIMGWLVMVAGLTILIIIGDFQNQQLAATTNAQQQASGSVWASQMLMIANRINDIRYVSGQQNGTISPDQLALPFTPDSRIRHQLHQGRLWIWMPELPGLIDALRSRSRGVCTYRYFSTRTTHLVIRNCSRPDTSGRHYRRLRRLR</sequence>
<keyword evidence="1" id="KW-0472">Membrane</keyword>
<keyword evidence="1" id="KW-1133">Transmembrane helix</keyword>
<name>A0A379SEG1_SALER</name>
<gene>
    <name evidence="2" type="ORF">NCTC7303_00075</name>
</gene>
<dbReference type="InterPro" id="IPR009987">
    <property type="entry name" value="IM_PilM"/>
</dbReference>
<feature type="transmembrane region" description="Helical" evidence="1">
    <location>
        <begin position="12"/>
        <end position="30"/>
    </location>
</feature>
<dbReference type="Proteomes" id="UP000255443">
    <property type="component" value="Unassembled WGS sequence"/>
</dbReference>
<evidence type="ECO:0000256" key="1">
    <source>
        <dbReference type="SAM" id="Phobius"/>
    </source>
</evidence>
<dbReference type="Gene3D" id="3.30.450.360">
    <property type="match status" value="1"/>
</dbReference>
<reference evidence="2 3" key="1">
    <citation type="submission" date="2018-06" db="EMBL/GenBank/DDBJ databases">
        <authorList>
            <consortium name="Pathogen Informatics"/>
            <person name="Doyle S."/>
        </authorList>
    </citation>
    <scope>NUCLEOTIDE SEQUENCE [LARGE SCALE GENOMIC DNA]</scope>
    <source>
        <strain evidence="2 3">NCTC7303</strain>
    </source>
</reference>
<keyword evidence="1" id="KW-0812">Transmembrane</keyword>
<dbReference type="Pfam" id="PF07419">
    <property type="entry name" value="PilM"/>
    <property type="match status" value="1"/>
</dbReference>
<evidence type="ECO:0000313" key="2">
    <source>
        <dbReference type="EMBL" id="SUG27969.1"/>
    </source>
</evidence>